<evidence type="ECO:0000313" key="2">
    <source>
        <dbReference type="Proteomes" id="UP000598174"/>
    </source>
</evidence>
<reference evidence="1" key="1">
    <citation type="submission" date="2021-01" db="EMBL/GenBank/DDBJ databases">
        <title>Whole genome shotgun sequence of Actinoplanes ferrugineus NBRC 15555.</title>
        <authorList>
            <person name="Komaki H."/>
            <person name="Tamura T."/>
        </authorList>
    </citation>
    <scope>NUCLEOTIDE SEQUENCE</scope>
    <source>
        <strain evidence="1">NBRC 15555</strain>
    </source>
</reference>
<gene>
    <name evidence="1" type="ORF">Afe05nite_30110</name>
</gene>
<proteinExistence type="predicted"/>
<comment type="caution">
    <text evidence="1">The sequence shown here is derived from an EMBL/GenBank/DDBJ whole genome shotgun (WGS) entry which is preliminary data.</text>
</comment>
<keyword evidence="2" id="KW-1185">Reference proteome</keyword>
<dbReference type="InterPro" id="IPR027417">
    <property type="entry name" value="P-loop_NTPase"/>
</dbReference>
<accession>A0A919IY25</accession>
<dbReference type="RefSeq" id="WP_203817718.1">
    <property type="nucleotide sequence ID" value="NZ_BAAABP010000028.1"/>
</dbReference>
<evidence type="ECO:0000313" key="1">
    <source>
        <dbReference type="EMBL" id="GIE11171.1"/>
    </source>
</evidence>
<dbReference type="SUPFAM" id="SSF52540">
    <property type="entry name" value="P-loop containing nucleoside triphosphate hydrolases"/>
    <property type="match status" value="1"/>
</dbReference>
<dbReference type="EMBL" id="BOMM01000023">
    <property type="protein sequence ID" value="GIE11171.1"/>
    <property type="molecule type" value="Genomic_DNA"/>
</dbReference>
<organism evidence="1 2">
    <name type="scientific">Paractinoplanes ferrugineus</name>
    <dbReference type="NCBI Taxonomy" id="113564"/>
    <lineage>
        <taxon>Bacteria</taxon>
        <taxon>Bacillati</taxon>
        <taxon>Actinomycetota</taxon>
        <taxon>Actinomycetes</taxon>
        <taxon>Micromonosporales</taxon>
        <taxon>Micromonosporaceae</taxon>
        <taxon>Paractinoplanes</taxon>
    </lineage>
</organism>
<sequence>MPEPTLLFVIGPPAVGKMAVGHEIAERTGFPLFHNHMAIEPVLRFFEFGTPPFRRLVEGFRQALFEEVANSDLAGMIFTYVWAFDLPPSTESADRYATVFRARGSRVHYVELEATQPERLRRNEHEWRLSQKPSKRDLTRSRELLLRHDAEHRFNSTDEFAGNPDHLRVDNTTRTPAEVAELVITHFGLPRAAQPARNSAQ</sequence>
<name>A0A919IY25_9ACTN</name>
<dbReference type="AlphaFoldDB" id="A0A919IY25"/>
<dbReference type="Gene3D" id="3.40.50.300">
    <property type="entry name" value="P-loop containing nucleotide triphosphate hydrolases"/>
    <property type="match status" value="1"/>
</dbReference>
<dbReference type="Proteomes" id="UP000598174">
    <property type="component" value="Unassembled WGS sequence"/>
</dbReference>
<evidence type="ECO:0008006" key="3">
    <source>
        <dbReference type="Google" id="ProtNLM"/>
    </source>
</evidence>
<protein>
    <recommendedName>
        <fullName evidence="3">Shikimate kinase</fullName>
    </recommendedName>
</protein>